<keyword evidence="23" id="KW-1185">Reference proteome</keyword>
<dbReference type="GO" id="GO:0035282">
    <property type="term" value="P:segmentation"/>
    <property type="evidence" value="ECO:0007669"/>
    <property type="project" value="UniProtKB-KW"/>
</dbReference>
<reference evidence="22 23" key="1">
    <citation type="journal article" date="2007" name="Nature">
        <title>Evolution of genes and genomes on the Drosophila phylogeny.</title>
        <authorList>
            <consortium name="Drosophila 12 Genomes Consortium"/>
            <person name="Clark A.G."/>
            <person name="Eisen M.B."/>
            <person name="Smith D.R."/>
            <person name="Bergman C.M."/>
            <person name="Oliver B."/>
            <person name="Markow T.A."/>
            <person name="Kaufman T.C."/>
            <person name="Kellis M."/>
            <person name="Gelbart W."/>
            <person name="Iyer V.N."/>
            <person name="Pollard D.A."/>
            <person name="Sackton T.B."/>
            <person name="Larracuente A.M."/>
            <person name="Singh N.D."/>
            <person name="Abad J.P."/>
            <person name="Abt D.N."/>
            <person name="Adryan B."/>
            <person name="Aguade M."/>
            <person name="Akashi H."/>
            <person name="Anderson W.W."/>
            <person name="Aquadro C.F."/>
            <person name="Ardell D.H."/>
            <person name="Arguello R."/>
            <person name="Artieri C.G."/>
            <person name="Barbash D.A."/>
            <person name="Barker D."/>
            <person name="Barsanti P."/>
            <person name="Batterham P."/>
            <person name="Batzoglou S."/>
            <person name="Begun D."/>
            <person name="Bhutkar A."/>
            <person name="Blanco E."/>
            <person name="Bosak S.A."/>
            <person name="Bradley R.K."/>
            <person name="Brand A.D."/>
            <person name="Brent M.R."/>
            <person name="Brooks A.N."/>
            <person name="Brown R.H."/>
            <person name="Butlin R.K."/>
            <person name="Caggese C."/>
            <person name="Calvi B.R."/>
            <person name="Bernardo de Carvalho A."/>
            <person name="Caspi A."/>
            <person name="Castrezana S."/>
            <person name="Celniker S.E."/>
            <person name="Chang J.L."/>
            <person name="Chapple C."/>
            <person name="Chatterji S."/>
            <person name="Chinwalla A."/>
            <person name="Civetta A."/>
            <person name="Clifton S.W."/>
            <person name="Comeron J.M."/>
            <person name="Costello J.C."/>
            <person name="Coyne J.A."/>
            <person name="Daub J."/>
            <person name="David R.G."/>
            <person name="Delcher A.L."/>
            <person name="Delehaunty K."/>
            <person name="Do C.B."/>
            <person name="Ebling H."/>
            <person name="Edwards K."/>
            <person name="Eickbush T."/>
            <person name="Evans J.D."/>
            <person name="Filipski A."/>
            <person name="Findeiss S."/>
            <person name="Freyhult E."/>
            <person name="Fulton L."/>
            <person name="Fulton R."/>
            <person name="Garcia A.C."/>
            <person name="Gardiner A."/>
            <person name="Garfield D.A."/>
            <person name="Garvin B.E."/>
            <person name="Gibson G."/>
            <person name="Gilbert D."/>
            <person name="Gnerre S."/>
            <person name="Godfrey J."/>
            <person name="Good R."/>
            <person name="Gotea V."/>
            <person name="Gravely B."/>
            <person name="Greenberg A.J."/>
            <person name="Griffiths-Jones S."/>
            <person name="Gross S."/>
            <person name="Guigo R."/>
            <person name="Gustafson E.A."/>
            <person name="Haerty W."/>
            <person name="Hahn M.W."/>
            <person name="Halligan D.L."/>
            <person name="Halpern A.L."/>
            <person name="Halter G.M."/>
            <person name="Han M.V."/>
            <person name="Heger A."/>
            <person name="Hillier L."/>
            <person name="Hinrichs A.S."/>
            <person name="Holmes I."/>
            <person name="Hoskins R.A."/>
            <person name="Hubisz M.J."/>
            <person name="Hultmark D."/>
            <person name="Huntley M.A."/>
            <person name="Jaffe D.B."/>
            <person name="Jagadeeshan S."/>
            <person name="Jeck W.R."/>
            <person name="Johnson J."/>
            <person name="Jones C.D."/>
            <person name="Jordan W.C."/>
            <person name="Karpen G.H."/>
            <person name="Kataoka E."/>
            <person name="Keightley P.D."/>
            <person name="Kheradpour P."/>
            <person name="Kirkness E.F."/>
            <person name="Koerich L.B."/>
            <person name="Kristiansen K."/>
            <person name="Kudrna D."/>
            <person name="Kulathinal R.J."/>
            <person name="Kumar S."/>
            <person name="Kwok R."/>
            <person name="Lander E."/>
            <person name="Langley C.H."/>
            <person name="Lapoint R."/>
            <person name="Lazzaro B.P."/>
            <person name="Lee S.J."/>
            <person name="Levesque L."/>
            <person name="Li R."/>
            <person name="Lin C.F."/>
            <person name="Lin M.F."/>
            <person name="Lindblad-Toh K."/>
            <person name="Llopart A."/>
            <person name="Long M."/>
            <person name="Low L."/>
            <person name="Lozovsky E."/>
            <person name="Lu J."/>
            <person name="Luo M."/>
            <person name="Machado C.A."/>
            <person name="Makalowski W."/>
            <person name="Marzo M."/>
            <person name="Matsuda M."/>
            <person name="Matzkin L."/>
            <person name="McAllister B."/>
            <person name="McBride C.S."/>
            <person name="McKernan B."/>
            <person name="McKernan K."/>
            <person name="Mendez-Lago M."/>
            <person name="Minx P."/>
            <person name="Mollenhauer M.U."/>
            <person name="Montooth K."/>
            <person name="Mount S.M."/>
            <person name="Mu X."/>
            <person name="Myers E."/>
            <person name="Negre B."/>
            <person name="Newfeld S."/>
            <person name="Nielsen R."/>
            <person name="Noor M.A."/>
            <person name="O'Grady P."/>
            <person name="Pachter L."/>
            <person name="Papaceit M."/>
            <person name="Parisi M.J."/>
            <person name="Parisi M."/>
            <person name="Parts L."/>
            <person name="Pedersen J.S."/>
            <person name="Pesole G."/>
            <person name="Phillippy A.M."/>
            <person name="Ponting C.P."/>
            <person name="Pop M."/>
            <person name="Porcelli D."/>
            <person name="Powell J.R."/>
            <person name="Prohaska S."/>
            <person name="Pruitt K."/>
            <person name="Puig M."/>
            <person name="Quesneville H."/>
            <person name="Ram K.R."/>
            <person name="Rand D."/>
            <person name="Rasmussen M.D."/>
            <person name="Reed L.K."/>
            <person name="Reenan R."/>
            <person name="Reily A."/>
            <person name="Remington K.A."/>
            <person name="Rieger T.T."/>
            <person name="Ritchie M.G."/>
            <person name="Robin C."/>
            <person name="Rogers Y.H."/>
            <person name="Rohde C."/>
            <person name="Rozas J."/>
            <person name="Rubenfield M.J."/>
            <person name="Ruiz A."/>
            <person name="Russo S."/>
            <person name="Salzberg S.L."/>
            <person name="Sanchez-Gracia A."/>
            <person name="Saranga D.J."/>
            <person name="Sato H."/>
            <person name="Schaeffer S.W."/>
            <person name="Schatz M.C."/>
            <person name="Schlenke T."/>
            <person name="Schwartz R."/>
            <person name="Segarra C."/>
            <person name="Singh R.S."/>
            <person name="Sirot L."/>
            <person name="Sirota M."/>
            <person name="Sisneros N.B."/>
            <person name="Smith C.D."/>
            <person name="Smith T.F."/>
            <person name="Spieth J."/>
            <person name="Stage D.E."/>
            <person name="Stark A."/>
            <person name="Stephan W."/>
            <person name="Strausberg R.L."/>
            <person name="Strempel S."/>
            <person name="Sturgill D."/>
            <person name="Sutton G."/>
            <person name="Sutton G.G."/>
            <person name="Tao W."/>
            <person name="Teichmann S."/>
            <person name="Tobari Y.N."/>
            <person name="Tomimura Y."/>
            <person name="Tsolas J.M."/>
            <person name="Valente V.L."/>
            <person name="Venter E."/>
            <person name="Venter J.C."/>
            <person name="Vicario S."/>
            <person name="Vieira F.G."/>
            <person name="Vilella A.J."/>
            <person name="Villasante A."/>
            <person name="Walenz B."/>
            <person name="Wang J."/>
            <person name="Wasserman M."/>
            <person name="Watts T."/>
            <person name="Wilson D."/>
            <person name="Wilson R.K."/>
            <person name="Wing R.A."/>
            <person name="Wolfner M.F."/>
            <person name="Wong A."/>
            <person name="Wong G.K."/>
            <person name="Wu C.I."/>
            <person name="Wu G."/>
            <person name="Yamamoto D."/>
            <person name="Yang H.P."/>
            <person name="Yang S.P."/>
            <person name="Yorke J.A."/>
            <person name="Yoshida K."/>
            <person name="Zdobnov E."/>
            <person name="Zhang P."/>
            <person name="Zhang Y."/>
            <person name="Zimin A.V."/>
            <person name="Baldwin J."/>
            <person name="Abdouelleil A."/>
            <person name="Abdulkadir J."/>
            <person name="Abebe A."/>
            <person name="Abera B."/>
            <person name="Abreu J."/>
            <person name="Acer S.C."/>
            <person name="Aftuck L."/>
            <person name="Alexander A."/>
            <person name="An P."/>
            <person name="Anderson E."/>
            <person name="Anderson S."/>
            <person name="Arachi H."/>
            <person name="Azer M."/>
            <person name="Bachantsang P."/>
            <person name="Barry A."/>
            <person name="Bayul T."/>
            <person name="Berlin A."/>
            <person name="Bessette D."/>
            <person name="Bloom T."/>
            <person name="Blye J."/>
            <person name="Boguslavskiy L."/>
            <person name="Bonnet C."/>
            <person name="Boukhgalter B."/>
            <person name="Bourzgui I."/>
            <person name="Brown A."/>
            <person name="Cahill P."/>
            <person name="Channer S."/>
            <person name="Cheshatsang Y."/>
            <person name="Chuda L."/>
            <person name="Citroen M."/>
            <person name="Collymore A."/>
            <person name="Cooke P."/>
            <person name="Costello M."/>
            <person name="D'Aco K."/>
            <person name="Daza R."/>
            <person name="De Haan G."/>
            <person name="DeGray S."/>
            <person name="DeMaso C."/>
            <person name="Dhargay N."/>
            <person name="Dooley K."/>
            <person name="Dooley E."/>
            <person name="Doricent M."/>
            <person name="Dorje P."/>
            <person name="Dorjee K."/>
            <person name="Dupes A."/>
            <person name="Elong R."/>
            <person name="Falk J."/>
            <person name="Farina A."/>
            <person name="Faro S."/>
            <person name="Ferguson D."/>
            <person name="Fisher S."/>
            <person name="Foley C.D."/>
            <person name="Franke A."/>
            <person name="Friedrich D."/>
            <person name="Gadbois L."/>
            <person name="Gearin G."/>
            <person name="Gearin C.R."/>
            <person name="Giannoukos G."/>
            <person name="Goode T."/>
            <person name="Graham J."/>
            <person name="Grandbois E."/>
            <person name="Grewal S."/>
            <person name="Gyaltsen K."/>
            <person name="Hafez N."/>
            <person name="Hagos B."/>
            <person name="Hall J."/>
            <person name="Henson C."/>
            <person name="Hollinger A."/>
            <person name="Honan T."/>
            <person name="Huard M.D."/>
            <person name="Hughes L."/>
            <person name="Hurhula B."/>
            <person name="Husby M.E."/>
            <person name="Kamat A."/>
            <person name="Kanga B."/>
            <person name="Kashin S."/>
            <person name="Khazanovich D."/>
            <person name="Kisner P."/>
            <person name="Lance K."/>
            <person name="Lara M."/>
            <person name="Lee W."/>
            <person name="Lennon N."/>
            <person name="Letendre F."/>
            <person name="LeVine R."/>
            <person name="Lipovsky A."/>
            <person name="Liu X."/>
            <person name="Liu J."/>
            <person name="Liu S."/>
            <person name="Lokyitsang T."/>
            <person name="Lokyitsang Y."/>
            <person name="Lubonja R."/>
            <person name="Lui A."/>
            <person name="MacDonald P."/>
            <person name="Magnisalis V."/>
            <person name="Maru K."/>
            <person name="Matthews C."/>
            <person name="McCusker W."/>
            <person name="McDonough S."/>
            <person name="Mehta T."/>
            <person name="Meldrim J."/>
            <person name="Meneus L."/>
            <person name="Mihai O."/>
            <person name="Mihalev A."/>
            <person name="Mihova T."/>
            <person name="Mittelman R."/>
            <person name="Mlenga V."/>
            <person name="Montmayeur A."/>
            <person name="Mulrain L."/>
            <person name="Navidi A."/>
            <person name="Naylor J."/>
            <person name="Negash T."/>
            <person name="Nguyen T."/>
            <person name="Nguyen N."/>
            <person name="Nicol R."/>
            <person name="Norbu C."/>
            <person name="Norbu N."/>
            <person name="Novod N."/>
            <person name="O'Neill B."/>
            <person name="Osman S."/>
            <person name="Markiewicz E."/>
            <person name="Oyono O.L."/>
            <person name="Patti C."/>
            <person name="Phunkhang P."/>
            <person name="Pierre F."/>
            <person name="Priest M."/>
            <person name="Raghuraman S."/>
            <person name="Rege F."/>
            <person name="Reyes R."/>
            <person name="Rise C."/>
            <person name="Rogov P."/>
            <person name="Ross K."/>
            <person name="Ryan E."/>
            <person name="Settipalli S."/>
            <person name="Shea T."/>
            <person name="Sherpa N."/>
            <person name="Shi L."/>
            <person name="Shih D."/>
            <person name="Sparrow T."/>
            <person name="Spaulding J."/>
            <person name="Stalker J."/>
            <person name="Stange-Thomann N."/>
            <person name="Stavropoulos S."/>
            <person name="Stone C."/>
            <person name="Strader C."/>
            <person name="Tesfaye S."/>
            <person name="Thomson T."/>
            <person name="Thoulutsang Y."/>
            <person name="Thoulutsang D."/>
            <person name="Topham K."/>
            <person name="Topping I."/>
            <person name="Tsamla T."/>
            <person name="Vassiliev H."/>
            <person name="Vo A."/>
            <person name="Wangchuk T."/>
            <person name="Wangdi T."/>
            <person name="Weiand M."/>
            <person name="Wilkinson J."/>
            <person name="Wilson A."/>
            <person name="Yadav S."/>
            <person name="Young G."/>
            <person name="Yu Q."/>
            <person name="Zembek L."/>
            <person name="Zhong D."/>
            <person name="Zimmer A."/>
            <person name="Zwirko Z."/>
            <person name="Jaffe D.B."/>
            <person name="Alvarez P."/>
            <person name="Brockman W."/>
            <person name="Butler J."/>
            <person name="Chin C."/>
            <person name="Gnerre S."/>
            <person name="Grabherr M."/>
            <person name="Kleber M."/>
            <person name="Mauceli E."/>
            <person name="MacCallum I."/>
        </authorList>
    </citation>
    <scope>NUCLEOTIDE SEQUENCE [LARGE SCALE GENOMIC DNA]</scope>
    <source>
        <strain evidence="22 23">TSC#14021-0224.01</strain>
    </source>
</reference>
<comment type="subcellular location">
    <subcellularLocation>
        <location evidence="2">Chromosome</location>
    </subcellularLocation>
    <subcellularLocation>
        <location evidence="1">Nucleus</location>
    </subcellularLocation>
</comment>
<dbReference type="HOGENOM" id="CLU_002678_94_1_1"/>
<dbReference type="KEGG" id="der:6552964"/>
<feature type="domain" description="ZAD" evidence="21">
    <location>
        <begin position="8"/>
        <end position="84"/>
    </location>
</feature>
<dbReference type="PROSITE" id="PS00028">
    <property type="entry name" value="ZINC_FINGER_C2H2_1"/>
    <property type="match status" value="8"/>
</dbReference>
<comment type="similarity">
    <text evidence="3">Belongs to the krueppel C2H2-type zinc-finger protein family.</text>
</comment>
<feature type="binding site" evidence="19">
    <location>
        <position position="13"/>
    </location>
    <ligand>
        <name>Zn(2+)</name>
        <dbReference type="ChEBI" id="CHEBI:29105"/>
    </ligand>
</feature>
<keyword evidence="12" id="KW-0805">Transcription regulation</keyword>
<evidence type="ECO:0000259" key="21">
    <source>
        <dbReference type="PROSITE" id="PS51915"/>
    </source>
</evidence>
<feature type="binding site" evidence="19">
    <location>
        <position position="57"/>
    </location>
    <ligand>
        <name>Zn(2+)</name>
        <dbReference type="ChEBI" id="CHEBI:29105"/>
    </ligand>
</feature>
<dbReference type="Pfam" id="PF07776">
    <property type="entry name" value="zf-AD"/>
    <property type="match status" value="1"/>
</dbReference>
<evidence type="ECO:0000256" key="1">
    <source>
        <dbReference type="ARBA" id="ARBA00004123"/>
    </source>
</evidence>
<dbReference type="Gene3D" id="3.40.1800.20">
    <property type="match status" value="1"/>
</dbReference>
<keyword evidence="8" id="KW-0677">Repeat</keyword>
<evidence type="ECO:0000256" key="19">
    <source>
        <dbReference type="PROSITE-ProRule" id="PRU01263"/>
    </source>
</evidence>
<evidence type="ECO:0000256" key="9">
    <source>
        <dbReference type="ARBA" id="ARBA00022771"/>
    </source>
</evidence>
<feature type="domain" description="C2H2-type" evidence="20">
    <location>
        <begin position="215"/>
        <end position="242"/>
    </location>
</feature>
<dbReference type="SMART" id="SM00868">
    <property type="entry name" value="zf-AD"/>
    <property type="match status" value="1"/>
</dbReference>
<dbReference type="FunFam" id="3.30.160.60:FF:000690">
    <property type="entry name" value="Zinc finger protein 354C"/>
    <property type="match status" value="1"/>
</dbReference>
<evidence type="ECO:0000256" key="3">
    <source>
        <dbReference type="ARBA" id="ARBA00006991"/>
    </source>
</evidence>
<feature type="domain" description="C2H2-type" evidence="20">
    <location>
        <begin position="272"/>
        <end position="299"/>
    </location>
</feature>
<dbReference type="PANTHER" id="PTHR24399">
    <property type="entry name" value="ZINC FINGER AND BTB DOMAIN-CONTAINING"/>
    <property type="match status" value="1"/>
</dbReference>
<dbReference type="FunFam" id="3.30.160.60:FF:001954">
    <property type="entry name" value="Zinc finger protein 787"/>
    <property type="match status" value="1"/>
</dbReference>
<sequence length="354" mass="40657">MSLPSGELRCRVCLKQDELLVDICETVEEMQVDLCTLLETCGGIKVDRSDVEPMYLCQECTNELLIAAKFRKKCTEAEKLRDGAREIELGTAEPLTSEEVIIIDPSDYIVQTSAVEDSEKKPIGVSRWNCQHCGAVFQQSEVLRRHIGKVHASVTIIDCEDCRRFFTKIGSYQGHSCSHSKSPKGEHKCLECGKCLQSASSLASHMRLHTEERPFTCDQCPKTFRTNGAVEAHQRRHKQMMQHKCPHCGRGFVESSNLRRHIVARHTDERPHLCNFCQRSFSRVYMLELHLRTHTGERPYACKHCDKRFAQLGVLRSHERIHTGERLHRCQVCEKTFTRAGQLRKHEMRHETGQ</sequence>
<evidence type="ECO:0000256" key="12">
    <source>
        <dbReference type="ARBA" id="ARBA00023015"/>
    </source>
</evidence>
<dbReference type="GO" id="GO:0040029">
    <property type="term" value="P:epigenetic regulation of gene expression"/>
    <property type="evidence" value="ECO:0007669"/>
    <property type="project" value="UniProtKB-ARBA"/>
</dbReference>
<dbReference type="EMBL" id="CH954181">
    <property type="protein sequence ID" value="EDV49923.1"/>
    <property type="molecule type" value="Genomic_DNA"/>
</dbReference>
<feature type="domain" description="C2H2-type" evidence="20">
    <location>
        <begin position="300"/>
        <end position="327"/>
    </location>
</feature>
<organism evidence="22 23">
    <name type="scientific">Drosophila erecta</name>
    <name type="common">Fruit fly</name>
    <dbReference type="NCBI Taxonomy" id="7220"/>
    <lineage>
        <taxon>Eukaryota</taxon>
        <taxon>Metazoa</taxon>
        <taxon>Ecdysozoa</taxon>
        <taxon>Arthropoda</taxon>
        <taxon>Hexapoda</taxon>
        <taxon>Insecta</taxon>
        <taxon>Pterygota</taxon>
        <taxon>Neoptera</taxon>
        <taxon>Endopterygota</taxon>
        <taxon>Diptera</taxon>
        <taxon>Brachycera</taxon>
        <taxon>Muscomorpha</taxon>
        <taxon>Ephydroidea</taxon>
        <taxon>Drosophilidae</taxon>
        <taxon>Drosophila</taxon>
        <taxon>Sophophora</taxon>
    </lineage>
</organism>
<evidence type="ECO:0000256" key="15">
    <source>
        <dbReference type="ARBA" id="ARBA00023242"/>
    </source>
</evidence>
<dbReference type="InterPro" id="IPR012934">
    <property type="entry name" value="Znf_AD"/>
</dbReference>
<gene>
    <name evidence="22" type="primary">Dere\GG10698</name>
    <name evidence="22" type="ORF">Dere_GG10698</name>
</gene>
<feature type="domain" description="C2H2-type" evidence="20">
    <location>
        <begin position="187"/>
        <end position="214"/>
    </location>
</feature>
<keyword evidence="4" id="KW-0158">Chromosome</keyword>
<keyword evidence="15" id="KW-0539">Nucleus</keyword>
<dbReference type="GO" id="GO:0001227">
    <property type="term" value="F:DNA-binding transcription repressor activity, RNA polymerase II-specific"/>
    <property type="evidence" value="ECO:0007669"/>
    <property type="project" value="TreeGrafter"/>
</dbReference>
<evidence type="ECO:0000256" key="7">
    <source>
        <dbReference type="ARBA" id="ARBA00022723"/>
    </source>
</evidence>
<dbReference type="Proteomes" id="UP000008711">
    <property type="component" value="Unassembled WGS sequence"/>
</dbReference>
<evidence type="ECO:0000256" key="13">
    <source>
        <dbReference type="ARBA" id="ARBA00023125"/>
    </source>
</evidence>
<keyword evidence="11" id="KW-0832">Ubl conjugation</keyword>
<evidence type="ECO:0000256" key="2">
    <source>
        <dbReference type="ARBA" id="ARBA00004286"/>
    </source>
</evidence>
<feature type="domain" description="C2H2-type" evidence="20">
    <location>
        <begin position="243"/>
        <end position="271"/>
    </location>
</feature>
<keyword evidence="7 19" id="KW-0479">Metal-binding</keyword>
<dbReference type="Pfam" id="PF00096">
    <property type="entry name" value="zf-C2H2"/>
    <property type="match status" value="6"/>
</dbReference>
<evidence type="ECO:0000256" key="17">
    <source>
        <dbReference type="ARBA" id="ARBA00053345"/>
    </source>
</evidence>
<comment type="function">
    <text evidence="17">Krueppel is a gap class segmentation protein.</text>
</comment>
<keyword evidence="9 18" id="KW-0863">Zinc-finger</keyword>
<evidence type="ECO:0000256" key="10">
    <source>
        <dbReference type="ARBA" id="ARBA00022833"/>
    </source>
</evidence>
<evidence type="ECO:0000259" key="20">
    <source>
        <dbReference type="PROSITE" id="PS50157"/>
    </source>
</evidence>
<dbReference type="GO" id="GO:0000785">
    <property type="term" value="C:chromatin"/>
    <property type="evidence" value="ECO:0007669"/>
    <property type="project" value="UniProtKB-ARBA"/>
</dbReference>
<feature type="domain" description="C2H2-type" evidence="20">
    <location>
        <begin position="328"/>
        <end position="354"/>
    </location>
</feature>
<protein>
    <recommendedName>
        <fullName evidence="16">Protein krueppel</fullName>
    </recommendedName>
</protein>
<keyword evidence="5" id="KW-0302">Gap protein</keyword>
<dbReference type="PROSITE" id="PS50157">
    <property type="entry name" value="ZINC_FINGER_C2H2_2"/>
    <property type="match status" value="7"/>
</dbReference>
<feature type="domain" description="C2H2-type" evidence="20">
    <location>
        <begin position="128"/>
        <end position="156"/>
    </location>
</feature>
<feature type="binding site" evidence="19">
    <location>
        <position position="60"/>
    </location>
    <ligand>
        <name>Zn(2+)</name>
        <dbReference type="ChEBI" id="CHEBI:29105"/>
    </ligand>
</feature>
<keyword evidence="10 19" id="KW-0862">Zinc</keyword>
<dbReference type="OMA" id="GKCMQSA"/>
<dbReference type="AlphaFoldDB" id="B3P4X9"/>
<dbReference type="eggNOG" id="KOG1721">
    <property type="taxonomic scope" value="Eukaryota"/>
</dbReference>
<evidence type="ECO:0000256" key="4">
    <source>
        <dbReference type="ARBA" id="ARBA00022454"/>
    </source>
</evidence>
<keyword evidence="14" id="KW-0804">Transcription</keyword>
<dbReference type="SUPFAM" id="SSF57667">
    <property type="entry name" value="beta-beta-alpha zinc fingers"/>
    <property type="match status" value="4"/>
</dbReference>
<dbReference type="FunFam" id="3.30.160.60:FF:000045">
    <property type="entry name" value="ZFP69 zinc finger protein B"/>
    <property type="match status" value="1"/>
</dbReference>
<evidence type="ECO:0000256" key="16">
    <source>
        <dbReference type="ARBA" id="ARBA00023843"/>
    </source>
</evidence>
<dbReference type="FunFam" id="3.30.160.60:FF:000446">
    <property type="entry name" value="Zinc finger protein"/>
    <property type="match status" value="1"/>
</dbReference>
<dbReference type="PhylomeDB" id="B3P4X9"/>
<accession>B3P4X9</accession>
<evidence type="ECO:0000256" key="14">
    <source>
        <dbReference type="ARBA" id="ARBA00023163"/>
    </source>
</evidence>
<feature type="binding site" evidence="19">
    <location>
        <position position="10"/>
    </location>
    <ligand>
        <name>Zn(2+)</name>
        <dbReference type="ChEBI" id="CHEBI:29105"/>
    </ligand>
</feature>
<dbReference type="FunFam" id="3.30.160.60:FF:000624">
    <property type="entry name" value="zinc finger protein 697"/>
    <property type="match status" value="1"/>
</dbReference>
<dbReference type="InterPro" id="IPR036236">
    <property type="entry name" value="Znf_C2H2_sf"/>
</dbReference>
<proteinExistence type="inferred from homology"/>
<dbReference type="SMART" id="SM00355">
    <property type="entry name" value="ZnF_C2H2"/>
    <property type="match status" value="8"/>
</dbReference>
<keyword evidence="5" id="KW-0217">Developmental protein</keyword>
<reference evidence="22 23" key="2">
    <citation type="journal article" date="2008" name="Bioinformatics">
        <title>Assembly reconciliation.</title>
        <authorList>
            <person name="Zimin A.V."/>
            <person name="Smith D.R."/>
            <person name="Sutton G."/>
            <person name="Yorke J.A."/>
        </authorList>
    </citation>
    <scope>NUCLEOTIDE SEQUENCE [LARGE SCALE GENOMIC DNA]</scope>
    <source>
        <strain evidence="22 23">TSC#14021-0224.01</strain>
    </source>
</reference>
<evidence type="ECO:0000256" key="8">
    <source>
        <dbReference type="ARBA" id="ARBA00022737"/>
    </source>
</evidence>
<evidence type="ECO:0000256" key="11">
    <source>
        <dbReference type="ARBA" id="ARBA00022843"/>
    </source>
</evidence>
<evidence type="ECO:0000313" key="22">
    <source>
        <dbReference type="EMBL" id="EDV49923.1"/>
    </source>
</evidence>
<evidence type="ECO:0000256" key="5">
    <source>
        <dbReference type="ARBA" id="ARBA00022492"/>
    </source>
</evidence>
<dbReference type="GO" id="GO:0008270">
    <property type="term" value="F:zinc ion binding"/>
    <property type="evidence" value="ECO:0007669"/>
    <property type="project" value="UniProtKB-UniRule"/>
</dbReference>
<dbReference type="PANTHER" id="PTHR24399:SF23">
    <property type="entry name" value="C2H2-TYPE DOMAIN-CONTAINING PROTEIN"/>
    <property type="match status" value="1"/>
</dbReference>
<evidence type="ECO:0000256" key="18">
    <source>
        <dbReference type="PROSITE-ProRule" id="PRU00042"/>
    </source>
</evidence>
<evidence type="ECO:0000256" key="6">
    <source>
        <dbReference type="ARBA" id="ARBA00022499"/>
    </source>
</evidence>
<dbReference type="GO" id="GO:0003682">
    <property type="term" value="F:chromatin binding"/>
    <property type="evidence" value="ECO:0007669"/>
    <property type="project" value="UniProtKB-ARBA"/>
</dbReference>
<dbReference type="GO" id="GO:0005654">
    <property type="term" value="C:nucleoplasm"/>
    <property type="evidence" value="ECO:0007669"/>
    <property type="project" value="TreeGrafter"/>
</dbReference>
<name>B3P4X9_DROER</name>
<dbReference type="OrthoDB" id="9439903at2759"/>
<dbReference type="GO" id="GO:0000978">
    <property type="term" value="F:RNA polymerase II cis-regulatory region sequence-specific DNA binding"/>
    <property type="evidence" value="ECO:0007669"/>
    <property type="project" value="TreeGrafter"/>
</dbReference>
<evidence type="ECO:0000313" key="23">
    <source>
        <dbReference type="Proteomes" id="UP000008711"/>
    </source>
</evidence>
<dbReference type="Gene3D" id="3.30.160.60">
    <property type="entry name" value="Classic Zinc Finger"/>
    <property type="match status" value="7"/>
</dbReference>
<dbReference type="InterPro" id="IPR013087">
    <property type="entry name" value="Znf_C2H2_type"/>
</dbReference>
<dbReference type="SUPFAM" id="SSF57716">
    <property type="entry name" value="Glucocorticoid receptor-like (DNA-binding domain)"/>
    <property type="match status" value="1"/>
</dbReference>
<dbReference type="PROSITE" id="PS51915">
    <property type="entry name" value="ZAD"/>
    <property type="match status" value="1"/>
</dbReference>
<keyword evidence="13" id="KW-0238">DNA-binding</keyword>
<keyword evidence="6" id="KW-1017">Isopeptide bond</keyword>